<dbReference type="AlphaFoldDB" id="A0A699I995"/>
<evidence type="ECO:0000256" key="3">
    <source>
        <dbReference type="ARBA" id="ARBA00022722"/>
    </source>
</evidence>
<protein>
    <submittedName>
        <fullName evidence="8">Putative reverse transcriptase domain-containing protein</fullName>
    </submittedName>
</protein>
<keyword evidence="6 8" id="KW-0695">RNA-directed DNA polymerase</keyword>
<evidence type="ECO:0000313" key="8">
    <source>
        <dbReference type="EMBL" id="GEZ29886.1"/>
    </source>
</evidence>
<organism evidence="8">
    <name type="scientific">Tanacetum cinerariifolium</name>
    <name type="common">Dalmatian daisy</name>
    <name type="synonym">Chrysanthemum cinerariifolium</name>
    <dbReference type="NCBI Taxonomy" id="118510"/>
    <lineage>
        <taxon>Eukaryota</taxon>
        <taxon>Viridiplantae</taxon>
        <taxon>Streptophyta</taxon>
        <taxon>Embryophyta</taxon>
        <taxon>Tracheophyta</taxon>
        <taxon>Spermatophyta</taxon>
        <taxon>Magnoliopsida</taxon>
        <taxon>eudicotyledons</taxon>
        <taxon>Gunneridae</taxon>
        <taxon>Pentapetalae</taxon>
        <taxon>asterids</taxon>
        <taxon>campanulids</taxon>
        <taxon>Asterales</taxon>
        <taxon>Asteraceae</taxon>
        <taxon>Asteroideae</taxon>
        <taxon>Anthemideae</taxon>
        <taxon>Anthemidinae</taxon>
        <taxon>Tanacetum</taxon>
    </lineage>
</organism>
<dbReference type="EMBL" id="BKCJ010262569">
    <property type="protein sequence ID" value="GEZ29886.1"/>
    <property type="molecule type" value="Genomic_DNA"/>
</dbReference>
<evidence type="ECO:0000259" key="7">
    <source>
        <dbReference type="Pfam" id="PF17917"/>
    </source>
</evidence>
<evidence type="ECO:0000256" key="6">
    <source>
        <dbReference type="ARBA" id="ARBA00022918"/>
    </source>
</evidence>
<dbReference type="SUPFAM" id="SSF56672">
    <property type="entry name" value="DNA/RNA polymerases"/>
    <property type="match status" value="1"/>
</dbReference>
<gene>
    <name evidence="8" type="ORF">Tci_501859</name>
</gene>
<proteinExistence type="predicted"/>
<sequence length="321" mass="36450">MDIKEKEKIKARTVKTGHGFGKSAKNQSRRNIYLIGPTCTRVNGPVGDNLTLGRSSSRHSTLKADQIDHQFWEVDNGSSPLAYSIPDNQCTSGMIPNSFISDGANRYGARATGAAPASHKGLGVALMKNEKVIAYACRQLKIHEKNYATHDLELGAVVFALKMWRHYLYGTRVGDAQVTGPEIIHETTEKIVQIKIRTQAARNQKKSYANLKRKPIDFQVGDRVMLKVHLGKGLLELPQQLSRVHNTFYVSNIKKCLSDESLVILLEELRVDDKLHFMEEPVEVMDREIKQMKQNHIHINKVSCNSKRCHEFTWEREDQFK</sequence>
<evidence type="ECO:0000256" key="4">
    <source>
        <dbReference type="ARBA" id="ARBA00022759"/>
    </source>
</evidence>
<accession>A0A699I995</accession>
<dbReference type="Pfam" id="PF17917">
    <property type="entry name" value="RT_RNaseH"/>
    <property type="match status" value="1"/>
</dbReference>
<reference evidence="8" key="1">
    <citation type="journal article" date="2019" name="Sci. Rep.">
        <title>Draft genome of Tanacetum cinerariifolium, the natural source of mosquito coil.</title>
        <authorList>
            <person name="Yamashiro T."/>
            <person name="Shiraishi A."/>
            <person name="Satake H."/>
            <person name="Nakayama K."/>
        </authorList>
    </citation>
    <scope>NUCLEOTIDE SEQUENCE</scope>
</reference>
<evidence type="ECO:0000256" key="5">
    <source>
        <dbReference type="ARBA" id="ARBA00022801"/>
    </source>
</evidence>
<keyword evidence="5" id="KW-0378">Hydrolase</keyword>
<dbReference type="GO" id="GO:0003964">
    <property type="term" value="F:RNA-directed DNA polymerase activity"/>
    <property type="evidence" value="ECO:0007669"/>
    <property type="project" value="UniProtKB-KW"/>
</dbReference>
<dbReference type="InterPro" id="IPR041373">
    <property type="entry name" value="RT_RNaseH"/>
</dbReference>
<keyword evidence="3" id="KW-0540">Nuclease</keyword>
<dbReference type="PANTHER" id="PTHR46148">
    <property type="entry name" value="CHROMO DOMAIN-CONTAINING PROTEIN"/>
    <property type="match status" value="1"/>
</dbReference>
<keyword evidence="4" id="KW-0255">Endonuclease</keyword>
<name>A0A699I995_TANCI</name>
<keyword evidence="2" id="KW-0548">Nucleotidyltransferase</keyword>
<keyword evidence="1" id="KW-0808">Transferase</keyword>
<evidence type="ECO:0000256" key="1">
    <source>
        <dbReference type="ARBA" id="ARBA00022679"/>
    </source>
</evidence>
<dbReference type="GO" id="GO:0004519">
    <property type="term" value="F:endonuclease activity"/>
    <property type="evidence" value="ECO:0007669"/>
    <property type="project" value="UniProtKB-KW"/>
</dbReference>
<feature type="domain" description="Reverse transcriptase RNase H-like" evidence="7">
    <location>
        <begin position="117"/>
        <end position="172"/>
    </location>
</feature>
<dbReference type="InterPro" id="IPR043502">
    <property type="entry name" value="DNA/RNA_pol_sf"/>
</dbReference>
<dbReference type="PANTHER" id="PTHR46148:SF59">
    <property type="entry name" value="NUCLEOTIDYLTRANSFERASE, RIBONUCLEASE H"/>
    <property type="match status" value="1"/>
</dbReference>
<evidence type="ECO:0000256" key="2">
    <source>
        <dbReference type="ARBA" id="ARBA00022695"/>
    </source>
</evidence>
<comment type="caution">
    <text evidence="8">The sequence shown here is derived from an EMBL/GenBank/DDBJ whole genome shotgun (WGS) entry which is preliminary data.</text>
</comment>
<dbReference type="GO" id="GO:0016787">
    <property type="term" value="F:hydrolase activity"/>
    <property type="evidence" value="ECO:0007669"/>
    <property type="project" value="UniProtKB-KW"/>
</dbReference>